<dbReference type="EMBL" id="JH712376">
    <property type="protein sequence ID" value="EFO16246.2"/>
    <property type="molecule type" value="Genomic_DNA"/>
</dbReference>
<evidence type="ECO:0000313" key="1">
    <source>
        <dbReference type="EMBL" id="EFO16246.2"/>
    </source>
</evidence>
<name>A0A1S0TLM1_LOALO</name>
<organism evidence="1">
    <name type="scientific">Loa loa</name>
    <name type="common">Eye worm</name>
    <name type="synonym">Filaria loa</name>
    <dbReference type="NCBI Taxonomy" id="7209"/>
    <lineage>
        <taxon>Eukaryota</taxon>
        <taxon>Metazoa</taxon>
        <taxon>Ecdysozoa</taxon>
        <taxon>Nematoda</taxon>
        <taxon>Chromadorea</taxon>
        <taxon>Rhabditida</taxon>
        <taxon>Spirurina</taxon>
        <taxon>Spiruromorpha</taxon>
        <taxon>Filarioidea</taxon>
        <taxon>Onchocercidae</taxon>
        <taxon>Loa</taxon>
    </lineage>
</organism>
<reference evidence="1" key="1">
    <citation type="submission" date="2012-04" db="EMBL/GenBank/DDBJ databases">
        <title>The Genome Sequence of Loa loa.</title>
        <authorList>
            <consortium name="The Broad Institute Genome Sequencing Platform"/>
            <consortium name="Broad Institute Genome Sequencing Center for Infectious Disease"/>
            <person name="Nutman T.B."/>
            <person name="Fink D.L."/>
            <person name="Russ C."/>
            <person name="Young S."/>
            <person name="Zeng Q."/>
            <person name="Gargeya S."/>
            <person name="Alvarado L."/>
            <person name="Berlin A."/>
            <person name="Chapman S.B."/>
            <person name="Chen Z."/>
            <person name="Freedman E."/>
            <person name="Gellesch M."/>
            <person name="Goldberg J."/>
            <person name="Griggs A."/>
            <person name="Gujja S."/>
            <person name="Heilman E.R."/>
            <person name="Heiman D."/>
            <person name="Howarth C."/>
            <person name="Mehta T."/>
            <person name="Neiman D."/>
            <person name="Pearson M."/>
            <person name="Roberts A."/>
            <person name="Saif S."/>
            <person name="Shea T."/>
            <person name="Shenoy N."/>
            <person name="Sisk P."/>
            <person name="Stolte C."/>
            <person name="Sykes S."/>
            <person name="White J."/>
            <person name="Yandava C."/>
            <person name="Haas B."/>
            <person name="Henn M.R."/>
            <person name="Nusbaum C."/>
            <person name="Birren B."/>
        </authorList>
    </citation>
    <scope>NUCLEOTIDE SEQUENCE [LARGE SCALE GENOMIC DNA]</scope>
</reference>
<proteinExistence type="predicted"/>
<gene>
    <name evidence="1" type="ORF">LOAG_12258</name>
</gene>
<protein>
    <submittedName>
        <fullName evidence="1">Uncharacterized protein</fullName>
    </submittedName>
</protein>
<dbReference type="KEGG" id="loa:LOAG_12258"/>
<dbReference type="GeneID" id="9949722"/>
<dbReference type="RefSeq" id="XP_020301354.1">
    <property type="nucleotide sequence ID" value="XM_020448509.1"/>
</dbReference>
<sequence>MQEIKATLYIPVLVLSSYVSLQQSVMAVMSQYPICRSKRETYAYSIVDWRRGVKSDCELCCTLSVMVPCVNSSQDLKLLYIHAE</sequence>
<dbReference type="InParanoid" id="A0A1S0TLM1"/>
<dbReference type="AlphaFoldDB" id="A0A1S0TLM1"/>
<accession>A0A1S0TLM1</accession>
<dbReference type="CTD" id="9949722"/>